<comment type="caution">
    <text evidence="1">The sequence shown here is derived from an EMBL/GenBank/DDBJ whole genome shotgun (WGS) entry which is preliminary data.</text>
</comment>
<dbReference type="SUPFAM" id="SSF52058">
    <property type="entry name" value="L domain-like"/>
    <property type="match status" value="1"/>
</dbReference>
<reference evidence="1" key="1">
    <citation type="submission" date="2019-09" db="EMBL/GenBank/DDBJ databases">
        <title>Draft genome information of white flower Hibiscus syriacus.</title>
        <authorList>
            <person name="Kim Y.-M."/>
        </authorList>
    </citation>
    <scope>NUCLEOTIDE SEQUENCE [LARGE SCALE GENOMIC DNA]</scope>
    <source>
        <strain evidence="1">YM2019G1</strain>
    </source>
</reference>
<dbReference type="EMBL" id="VEPZ02001202">
    <property type="protein sequence ID" value="KAE8687574.1"/>
    <property type="molecule type" value="Genomic_DNA"/>
</dbReference>
<dbReference type="InterPro" id="IPR001611">
    <property type="entry name" value="Leu-rich_rpt"/>
</dbReference>
<dbReference type="InterPro" id="IPR046959">
    <property type="entry name" value="PRK1-6/SRF4-like"/>
</dbReference>
<organism evidence="1 2">
    <name type="scientific">Hibiscus syriacus</name>
    <name type="common">Rose of Sharon</name>
    <dbReference type="NCBI Taxonomy" id="106335"/>
    <lineage>
        <taxon>Eukaryota</taxon>
        <taxon>Viridiplantae</taxon>
        <taxon>Streptophyta</taxon>
        <taxon>Embryophyta</taxon>
        <taxon>Tracheophyta</taxon>
        <taxon>Spermatophyta</taxon>
        <taxon>Magnoliopsida</taxon>
        <taxon>eudicotyledons</taxon>
        <taxon>Gunneridae</taxon>
        <taxon>Pentapetalae</taxon>
        <taxon>rosids</taxon>
        <taxon>malvids</taxon>
        <taxon>Malvales</taxon>
        <taxon>Malvaceae</taxon>
        <taxon>Malvoideae</taxon>
        <taxon>Hibiscus</taxon>
    </lineage>
</organism>
<evidence type="ECO:0000313" key="2">
    <source>
        <dbReference type="Proteomes" id="UP000436088"/>
    </source>
</evidence>
<dbReference type="Gene3D" id="3.80.10.10">
    <property type="entry name" value="Ribonuclease Inhibitor"/>
    <property type="match status" value="1"/>
</dbReference>
<dbReference type="Proteomes" id="UP000436088">
    <property type="component" value="Unassembled WGS sequence"/>
</dbReference>
<proteinExistence type="predicted"/>
<dbReference type="InterPro" id="IPR032675">
    <property type="entry name" value="LRR_dom_sf"/>
</dbReference>
<evidence type="ECO:0000313" key="1">
    <source>
        <dbReference type="EMBL" id="KAE8687574.1"/>
    </source>
</evidence>
<accession>A0A6A2Z6F0</accession>
<keyword evidence="2" id="KW-1185">Reference proteome</keyword>
<name>A0A6A2Z6F0_HIBSY</name>
<dbReference type="PANTHER" id="PTHR48007">
    <property type="entry name" value="LEUCINE-RICH REPEAT RECEPTOR-LIKE PROTEIN KINASE PXC1"/>
    <property type="match status" value="1"/>
</dbReference>
<gene>
    <name evidence="1" type="ORF">F3Y22_tig00111013pilonHSYRG00159</name>
</gene>
<dbReference type="PANTHER" id="PTHR48007:SF29">
    <property type="entry name" value="POLLEN RECEPTOR-LIKE KINASE 3"/>
    <property type="match status" value="1"/>
</dbReference>
<protein>
    <submittedName>
        <fullName evidence="1">Uncharacterized protein</fullName>
    </submittedName>
</protein>
<dbReference type="AlphaFoldDB" id="A0A6A2Z6F0"/>
<sequence length="127" mass="14024">MCEGETIISLHLKNLGLSGSIDVEALSQLRSLRTIRLVKNAFTGPIPEFNKLRGLRAIYLSNNQFSGEISDTYFGSMGKLREGVAESKQVYREHPKLIDATIQPSGIAFRRESVFRQNPGAEIPGCA</sequence>
<dbReference type="Pfam" id="PF00560">
    <property type="entry name" value="LRR_1"/>
    <property type="match status" value="1"/>
</dbReference>